<dbReference type="GO" id="GO:0005829">
    <property type="term" value="C:cytosol"/>
    <property type="evidence" value="ECO:0007669"/>
    <property type="project" value="TreeGrafter"/>
</dbReference>
<comment type="caution">
    <text evidence="9">The sequence shown here is derived from an EMBL/GenBank/DDBJ whole genome shotgun (WGS) entry which is preliminary data.</text>
</comment>
<keyword evidence="4" id="KW-0445">Lipid transport</keyword>
<dbReference type="Pfam" id="PF01237">
    <property type="entry name" value="Oxysterol_BP"/>
    <property type="match status" value="1"/>
</dbReference>
<feature type="coiled-coil region" evidence="6">
    <location>
        <begin position="229"/>
        <end position="256"/>
    </location>
</feature>
<dbReference type="Proteomes" id="UP001201812">
    <property type="component" value="Unassembled WGS sequence"/>
</dbReference>
<dbReference type="GO" id="GO:0097038">
    <property type="term" value="C:perinuclear endoplasmic reticulum"/>
    <property type="evidence" value="ECO:0007669"/>
    <property type="project" value="TreeGrafter"/>
</dbReference>
<proteinExistence type="inferred from homology"/>
<keyword evidence="2" id="KW-0813">Transport</keyword>
<keyword evidence="5" id="KW-0446">Lipid-binding</keyword>
<dbReference type="EMBL" id="JAKKPZ010000001">
    <property type="protein sequence ID" value="KAI1729052.1"/>
    <property type="molecule type" value="Genomic_DNA"/>
</dbReference>
<dbReference type="PANTHER" id="PTHR10972:SF205">
    <property type="entry name" value="OXYSTEROL-BINDING PROTEIN 1"/>
    <property type="match status" value="1"/>
</dbReference>
<evidence type="ECO:0000256" key="5">
    <source>
        <dbReference type="ARBA" id="ARBA00023121"/>
    </source>
</evidence>
<accession>A0AAD4RDL9</accession>
<keyword evidence="6" id="KW-0175">Coiled coil</keyword>
<dbReference type="Gene3D" id="2.30.29.30">
    <property type="entry name" value="Pleckstrin-homology domain (PH domain)/Phosphotyrosine-binding domain (PTB)"/>
    <property type="match status" value="1"/>
</dbReference>
<keyword evidence="3" id="KW-0597">Phosphoprotein</keyword>
<comment type="similarity">
    <text evidence="1">Belongs to the OSBP family.</text>
</comment>
<dbReference type="InterPro" id="IPR000648">
    <property type="entry name" value="Oxysterol-bd"/>
</dbReference>
<feature type="domain" description="PH" evidence="8">
    <location>
        <begin position="25"/>
        <end position="119"/>
    </location>
</feature>
<dbReference type="GO" id="GO:0005886">
    <property type="term" value="C:plasma membrane"/>
    <property type="evidence" value="ECO:0007669"/>
    <property type="project" value="TreeGrafter"/>
</dbReference>
<reference evidence="9" key="1">
    <citation type="submission" date="2022-01" db="EMBL/GenBank/DDBJ databases">
        <title>Genome Sequence Resource for Two Populations of Ditylenchus destructor, the Migratory Endoparasitic Phytonematode.</title>
        <authorList>
            <person name="Zhang H."/>
            <person name="Lin R."/>
            <person name="Xie B."/>
        </authorList>
    </citation>
    <scope>NUCLEOTIDE SEQUENCE</scope>
    <source>
        <strain evidence="9">BazhouSP</strain>
    </source>
</reference>
<dbReference type="PROSITE" id="PS50003">
    <property type="entry name" value="PH_DOMAIN"/>
    <property type="match status" value="1"/>
</dbReference>
<protein>
    <submittedName>
        <fullName evidence="9">Oxysterol-binding protein domain-containing protein</fullName>
    </submittedName>
</protein>
<dbReference type="PANTHER" id="PTHR10972">
    <property type="entry name" value="OXYSTEROL-BINDING PROTEIN-RELATED"/>
    <property type="match status" value="1"/>
</dbReference>
<evidence type="ECO:0000256" key="6">
    <source>
        <dbReference type="SAM" id="Coils"/>
    </source>
</evidence>
<evidence type="ECO:0000313" key="10">
    <source>
        <dbReference type="Proteomes" id="UP001201812"/>
    </source>
</evidence>
<dbReference type="SUPFAM" id="SSF50729">
    <property type="entry name" value="PH domain-like"/>
    <property type="match status" value="1"/>
</dbReference>
<gene>
    <name evidence="9" type="ORF">DdX_01270</name>
</gene>
<evidence type="ECO:0000256" key="2">
    <source>
        <dbReference type="ARBA" id="ARBA00022448"/>
    </source>
</evidence>
<evidence type="ECO:0000256" key="1">
    <source>
        <dbReference type="ARBA" id="ARBA00008842"/>
    </source>
</evidence>
<dbReference type="InterPro" id="IPR001849">
    <property type="entry name" value="PH_domain"/>
</dbReference>
<dbReference type="GO" id="GO:0006869">
    <property type="term" value="P:lipid transport"/>
    <property type="evidence" value="ECO:0007669"/>
    <property type="project" value="UniProtKB-KW"/>
</dbReference>
<evidence type="ECO:0000259" key="8">
    <source>
        <dbReference type="PROSITE" id="PS50003"/>
    </source>
</evidence>
<dbReference type="SMART" id="SM00233">
    <property type="entry name" value="PH"/>
    <property type="match status" value="1"/>
</dbReference>
<organism evidence="9 10">
    <name type="scientific">Ditylenchus destructor</name>
    <dbReference type="NCBI Taxonomy" id="166010"/>
    <lineage>
        <taxon>Eukaryota</taxon>
        <taxon>Metazoa</taxon>
        <taxon>Ecdysozoa</taxon>
        <taxon>Nematoda</taxon>
        <taxon>Chromadorea</taxon>
        <taxon>Rhabditida</taxon>
        <taxon>Tylenchina</taxon>
        <taxon>Tylenchomorpha</taxon>
        <taxon>Sphaerularioidea</taxon>
        <taxon>Anguinidae</taxon>
        <taxon>Anguininae</taxon>
        <taxon>Ditylenchus</taxon>
    </lineage>
</organism>
<evidence type="ECO:0000256" key="3">
    <source>
        <dbReference type="ARBA" id="ARBA00022553"/>
    </source>
</evidence>
<dbReference type="SUPFAM" id="SSF144000">
    <property type="entry name" value="Oxysterol-binding protein-like"/>
    <property type="match status" value="1"/>
</dbReference>
<dbReference type="InterPro" id="IPR011993">
    <property type="entry name" value="PH-like_dom_sf"/>
</dbReference>
<name>A0AAD4RDL9_9BILA</name>
<sequence>MRKKNNGAPKKNEIPSIVIHPHPNSIEKCGWLHKWTNYIKGYRQRWFVLDDEGNLSYYRGPNEVGLSCRGSINLQEAKIHSDVASSQLIISASSQSFHLKASSESDRKEWLSTLEYSRHQAIKRADSDDDAEGNNNGNTISREKEAEICSPRGMNKTLEEKLLEVRKARDELNKNASKMKDFLKEHLTDELRYDELRTLLECSINTLLKVSEELSTLASKDCRDISRYASNEHEQRLRLREQLETLARQHSQLEKLTLSKGNTNEPPYIESEEDVFHDATDYPEEFQLAERKSMSSRQESMTSACDDIDRDIFNAEIVFDGNRTTMSEYQNINCDNSDSANESYLALPIRKRRDTIPDRPNQSINLWSIMRNCIGKELTKIPMPVNFNEPLSVCQRITEDLEYAYLLDRAAEKADLCEQLGYVAAYAISCYSTTGNRTTKPFNPILGETYEADRMDDLGWKSLTEQVSHHPPTVAHHATGRQWTMFQEITMTSRFRGKYLSVSPQGFTHVIFSNSGSHYTYRKVTTTVHNIIVGKLWIDNHGEMVIENHKTGDKCIVKFNAYSYFSSEKPRKVNGVIKDSKGFVKFIIQGFWDKYVDLIQVSKHEKNVLEALTPRRIWTINPPYKHSEKKYFFTKLAIELNEPDESVAPTDSRRRPDQRLMEEGKWDEANKLKNEIEEKQRQSRRQRDIEAEKAMQAGVPFPEYKAKWFEKCQDEVTGSVMHTFREEGDNYWKCKETQNWGENPDIF</sequence>
<evidence type="ECO:0000256" key="7">
    <source>
        <dbReference type="SAM" id="MobiDB-lite"/>
    </source>
</evidence>
<evidence type="ECO:0000313" key="9">
    <source>
        <dbReference type="EMBL" id="KAI1729052.1"/>
    </source>
</evidence>
<dbReference type="Gene3D" id="2.40.160.120">
    <property type="match status" value="1"/>
</dbReference>
<keyword evidence="10" id="KW-1185">Reference proteome</keyword>
<dbReference type="Pfam" id="PF00169">
    <property type="entry name" value="PH"/>
    <property type="match status" value="1"/>
</dbReference>
<dbReference type="InterPro" id="IPR037239">
    <property type="entry name" value="OSBP_sf"/>
</dbReference>
<dbReference type="FunFam" id="2.40.160.120:FF:000031">
    <property type="entry name" value="Oxysterol-binding protein 2"/>
    <property type="match status" value="1"/>
</dbReference>
<feature type="region of interest" description="Disordered" evidence="7">
    <location>
        <begin position="122"/>
        <end position="153"/>
    </location>
</feature>
<dbReference type="AlphaFoldDB" id="A0AAD4RDL9"/>
<dbReference type="GO" id="GO:0032934">
    <property type="term" value="F:sterol binding"/>
    <property type="evidence" value="ECO:0007669"/>
    <property type="project" value="TreeGrafter"/>
</dbReference>
<evidence type="ECO:0000256" key="4">
    <source>
        <dbReference type="ARBA" id="ARBA00023055"/>
    </source>
</evidence>